<accession>Q2CEK9</accession>
<reference evidence="3 4" key="1">
    <citation type="journal article" date="2010" name="J. Bacteriol.">
        <title>Genome sequences of Oceanicola granulosus HTCC2516(T) and Oceanicola batsensis HTCC2597(TDelta).</title>
        <authorList>
            <person name="Thrash J.C."/>
            <person name="Cho J.C."/>
            <person name="Vergin K.L."/>
            <person name="Giovannoni S.J."/>
        </authorList>
    </citation>
    <scope>NUCLEOTIDE SEQUENCE [LARGE SCALE GENOMIC DNA]</scope>
    <source>
        <strain evidence="4">ATCC BAA-861 / DSM 15982 / KCTC 12143 / HTCC2516</strain>
    </source>
</reference>
<dbReference type="AlphaFoldDB" id="Q2CEK9"/>
<dbReference type="InterPro" id="IPR038696">
    <property type="entry name" value="IalB_sf"/>
</dbReference>
<evidence type="ECO:0000256" key="2">
    <source>
        <dbReference type="SAM" id="SignalP"/>
    </source>
</evidence>
<dbReference type="Proteomes" id="UP000003635">
    <property type="component" value="Unassembled WGS sequence"/>
</dbReference>
<organism evidence="3 4">
    <name type="scientific">Oceanicola granulosus (strain ATCC BAA-861 / DSM 15982 / KCTC 12143 / HTCC2516)</name>
    <dbReference type="NCBI Taxonomy" id="314256"/>
    <lineage>
        <taxon>Bacteria</taxon>
        <taxon>Pseudomonadati</taxon>
        <taxon>Pseudomonadota</taxon>
        <taxon>Alphaproteobacteria</taxon>
        <taxon>Rhodobacterales</taxon>
        <taxon>Roseobacteraceae</taxon>
        <taxon>Oceanicola</taxon>
    </lineage>
</organism>
<dbReference type="EMBL" id="AAOT01000017">
    <property type="protein sequence ID" value="EAR51123.1"/>
    <property type="molecule type" value="Genomic_DNA"/>
</dbReference>
<evidence type="ECO:0008006" key="5">
    <source>
        <dbReference type="Google" id="ProtNLM"/>
    </source>
</evidence>
<comment type="caution">
    <text evidence="3">The sequence shown here is derived from an EMBL/GenBank/DDBJ whole genome shotgun (WGS) entry which is preliminary data.</text>
</comment>
<dbReference type="Pfam" id="PF06776">
    <property type="entry name" value="IalB"/>
    <property type="match status" value="1"/>
</dbReference>
<evidence type="ECO:0000313" key="4">
    <source>
        <dbReference type="Proteomes" id="UP000003635"/>
    </source>
</evidence>
<evidence type="ECO:0000256" key="1">
    <source>
        <dbReference type="SAM" id="MobiDB-lite"/>
    </source>
</evidence>
<keyword evidence="4" id="KW-1185">Reference proteome</keyword>
<protein>
    <recommendedName>
        <fullName evidence="5">Invasion associated family protein</fullName>
    </recommendedName>
</protein>
<feature type="signal peptide" evidence="2">
    <location>
        <begin position="1"/>
        <end position="19"/>
    </location>
</feature>
<feature type="region of interest" description="Disordered" evidence="1">
    <location>
        <begin position="167"/>
        <end position="194"/>
    </location>
</feature>
<feature type="compositionally biased region" description="Acidic residues" evidence="1">
    <location>
        <begin position="174"/>
        <end position="194"/>
    </location>
</feature>
<keyword evidence="2" id="KW-0732">Signal</keyword>
<dbReference type="Gene3D" id="2.60.40.1880">
    <property type="entry name" value="Invasion associated locus B (IalB) protein"/>
    <property type="match status" value="1"/>
</dbReference>
<feature type="chain" id="PRO_5004206896" description="Invasion associated family protein" evidence="2">
    <location>
        <begin position="20"/>
        <end position="194"/>
    </location>
</feature>
<sequence length="194" mass="20117">MALILVGSVLLAAANPAAAQEAPQLPQTMERVGDWQFECFGVSDDGGPCQIYQRVVTGDQNVVALAAAFTVLADGSVDVQLAVPLGISLQLAPQLSLDDEVATSLPVSRCVSDGCLIEGVLEAGLVDRIGNAEFAQVIVANTTGQVFPIPLSLVGFREGMGRLDEVKPEPALLESDEAAPMEAPEDAASDGDDI</sequence>
<name>Q2CEK9_OCEGH</name>
<dbReference type="InterPro" id="IPR010642">
    <property type="entry name" value="Invasion_prot_B"/>
</dbReference>
<dbReference type="RefSeq" id="WP_007257103.1">
    <property type="nucleotide sequence ID" value="NZ_CH724110.1"/>
</dbReference>
<proteinExistence type="predicted"/>
<gene>
    <name evidence="3" type="ORF">OG2516_18175</name>
</gene>
<dbReference type="HOGENOM" id="CLU_1439986_0_0_5"/>
<evidence type="ECO:0000313" key="3">
    <source>
        <dbReference type="EMBL" id="EAR51123.1"/>
    </source>
</evidence>
<dbReference type="eggNOG" id="COG5342">
    <property type="taxonomic scope" value="Bacteria"/>
</dbReference>